<name>A0A8H7B0C3_9EURO</name>
<feature type="region of interest" description="Disordered" evidence="1">
    <location>
        <begin position="164"/>
        <end position="189"/>
    </location>
</feature>
<proteinExistence type="predicted"/>
<dbReference type="Proteomes" id="UP000606974">
    <property type="component" value="Unassembled WGS sequence"/>
</dbReference>
<keyword evidence="2" id="KW-0732">Signal</keyword>
<dbReference type="EMBL" id="JAACFV010000001">
    <property type="protein sequence ID" value="KAF7514445.1"/>
    <property type="molecule type" value="Genomic_DNA"/>
</dbReference>
<keyword evidence="4" id="KW-1185">Reference proteome</keyword>
<comment type="caution">
    <text evidence="3">The sequence shown here is derived from an EMBL/GenBank/DDBJ whole genome shotgun (WGS) entry which is preliminary data.</text>
</comment>
<evidence type="ECO:0000256" key="1">
    <source>
        <dbReference type="SAM" id="MobiDB-lite"/>
    </source>
</evidence>
<reference evidence="3" key="1">
    <citation type="submission" date="2020-02" db="EMBL/GenBank/DDBJ databases">
        <authorList>
            <person name="Palmer J.M."/>
        </authorList>
    </citation>
    <scope>NUCLEOTIDE SEQUENCE</scope>
    <source>
        <strain evidence="3">EPUS1.4</strain>
        <tissue evidence="3">Thallus</tissue>
    </source>
</reference>
<evidence type="ECO:0000313" key="4">
    <source>
        <dbReference type="Proteomes" id="UP000606974"/>
    </source>
</evidence>
<sequence length="346" mass="37431">MRSFTLLILSLGIILTANLGFTSTVPDFIKNLKALISADDNHNIATRSVANPVTDLAADAEEGGTYRPFWDWHPCGGGKHGMACALVKPSDEADTDDTANNGGEVAKRDTIGAAVDLAANTEEGGTYRPFWDWHPCGGGKHGMACALVKPSDEADTDDTANHGAEIAKRDTTSAAVGLDPNSEEGSTVDGRRRCRWGASCWKRSDDGNVVSDDGDMNIDHLASSTSSNTLFERQLVGPIIAETNKPCAKAIFAKYEHIDLTTLSDADKKTLVDAIMHCQFNPSKYTTTPILHFRGNTDLTMTKEATAKRCTNEQLIKAYFDVQEKFKGDRNKPEDLAVMAAEVRST</sequence>
<feature type="chain" id="PRO_5034431696" evidence="2">
    <location>
        <begin position="21"/>
        <end position="346"/>
    </location>
</feature>
<organism evidence="3 4">
    <name type="scientific">Endocarpon pusillum</name>
    <dbReference type="NCBI Taxonomy" id="364733"/>
    <lineage>
        <taxon>Eukaryota</taxon>
        <taxon>Fungi</taxon>
        <taxon>Dikarya</taxon>
        <taxon>Ascomycota</taxon>
        <taxon>Pezizomycotina</taxon>
        <taxon>Eurotiomycetes</taxon>
        <taxon>Chaetothyriomycetidae</taxon>
        <taxon>Verrucariales</taxon>
        <taxon>Verrucariaceae</taxon>
        <taxon>Endocarpon</taxon>
    </lineage>
</organism>
<gene>
    <name evidence="3" type="ORF">GJ744_000215</name>
</gene>
<accession>A0A8H7B0C3</accession>
<protein>
    <submittedName>
        <fullName evidence="3">Uncharacterized protein</fullName>
    </submittedName>
</protein>
<evidence type="ECO:0000313" key="3">
    <source>
        <dbReference type="EMBL" id="KAF7514445.1"/>
    </source>
</evidence>
<dbReference type="AlphaFoldDB" id="A0A8H7B0C3"/>
<dbReference type="OrthoDB" id="10427865at2759"/>
<evidence type="ECO:0000256" key="2">
    <source>
        <dbReference type="SAM" id="SignalP"/>
    </source>
</evidence>
<feature type="signal peptide" evidence="2">
    <location>
        <begin position="1"/>
        <end position="20"/>
    </location>
</feature>